<evidence type="ECO:0000256" key="17">
    <source>
        <dbReference type="ARBA" id="ARBA00023136"/>
    </source>
</evidence>
<name>A0AAY4B1Z6_9TELE</name>
<comment type="similarity">
    <text evidence="3">Belongs to the complement C6/C7/C8/C9 family.</text>
</comment>
<dbReference type="SMART" id="SM00192">
    <property type="entry name" value="LDLa"/>
    <property type="match status" value="1"/>
</dbReference>
<reference evidence="26" key="3">
    <citation type="submission" date="2025-09" db="UniProtKB">
        <authorList>
            <consortium name="Ensembl"/>
        </authorList>
    </citation>
    <scope>IDENTIFICATION</scope>
</reference>
<reference evidence="26 27" key="1">
    <citation type="submission" date="2020-06" db="EMBL/GenBank/DDBJ databases">
        <authorList>
            <consortium name="Wellcome Sanger Institute Data Sharing"/>
        </authorList>
    </citation>
    <scope>NUCLEOTIDE SEQUENCE [LARGE SCALE GENOMIC DNA]</scope>
</reference>
<dbReference type="InterPro" id="IPR003884">
    <property type="entry name" value="FacI_MAC"/>
</dbReference>
<feature type="domain" description="Sushi" evidence="24">
    <location>
        <begin position="712"/>
        <end position="771"/>
    </location>
</feature>
<keyword evidence="15" id="KW-0180">Complement pathway</keyword>
<dbReference type="PANTHER" id="PTHR45742">
    <property type="entry name" value="COMPLEMENT COMPONENT C6"/>
    <property type="match status" value="1"/>
</dbReference>
<dbReference type="InterPro" id="IPR048828">
    <property type="entry name" value="C6_KAZAL"/>
</dbReference>
<evidence type="ECO:0000256" key="7">
    <source>
        <dbReference type="ARBA" id="ARBA00022537"/>
    </source>
</evidence>
<dbReference type="SMART" id="SM00457">
    <property type="entry name" value="MACPF"/>
    <property type="match status" value="1"/>
</dbReference>
<dbReference type="PROSITE" id="PS51412">
    <property type="entry name" value="MACPF_2"/>
    <property type="match status" value="1"/>
</dbReference>
<evidence type="ECO:0000256" key="2">
    <source>
        <dbReference type="ARBA" id="ARBA00004613"/>
    </source>
</evidence>
<evidence type="ECO:0000256" key="13">
    <source>
        <dbReference type="ARBA" id="ARBA00022852"/>
    </source>
</evidence>
<dbReference type="SUPFAM" id="SSF82895">
    <property type="entry name" value="TSP-1 type 1 repeat"/>
    <property type="match status" value="2"/>
</dbReference>
<keyword evidence="8" id="KW-0399">Innate immunity</keyword>
<dbReference type="FunFam" id="4.10.400.10:FF:000065">
    <property type="entry name" value="Transmembrane protease serine 7"/>
    <property type="match status" value="1"/>
</dbReference>
<keyword evidence="10" id="KW-0812">Transmembrane</keyword>
<dbReference type="GO" id="GO:0005579">
    <property type="term" value="C:membrane attack complex"/>
    <property type="evidence" value="ECO:0007669"/>
    <property type="project" value="UniProtKB-KW"/>
</dbReference>
<evidence type="ECO:0000256" key="21">
    <source>
        <dbReference type="PROSITE-ProRule" id="PRU00124"/>
    </source>
</evidence>
<keyword evidence="27" id="KW-1185">Reference proteome</keyword>
<feature type="disulfide bond" evidence="22">
    <location>
        <begin position="742"/>
        <end position="769"/>
    </location>
</feature>
<sequence>MKEPFISVGEISVDCPSLRTQMHKTRMKGCSVARTAYQNLTIISGPEDGEIQPEICRLFIQLQCCLEMYITEMLKSMCLLGVLQMHRKGALTKHTPNQDCRADESSDVPILEDRSSSPVDFPQESWMVCTDIENTENALGTVTLISGCFCDHYPWSAWSTCSKTCNYGAQWRRRCIYKKTLKWEPAQFGGQECSEPLMEERPCHSAKECQIEPVNCKNQFKCDSGRCISPTLECNNQNDCGDNSDERNCARNKRVCLSDRVFKTVPGAELAGSGFDAVAEEMRGAVLDNFFMGDSCVLNRSRENREMYRIPANIESYELKVEFPEDFKSEDAEVKSDSYDIAKESSKLPLQASSHGGFNLLLFGSSRSQWSSTSSSTKNTDSKFFRVHQVLATSTFKTKQSDLYLSDPFLKYLHNLPLEYNYPLYREIFQQFGTHYFTSGTMGGLYDILYQYDREELKTSGMKEEVVKTCIRHQTRSFFLFFSWGSSSSTCGTNTVTHKYEGSFLKASEKSISRVKGGRAAEAAALSWVKDQLAPDSTIYTNWLKSTVDNPTVVEYELAPIVTLVRGIPCAVTKRRHMVTALKEYLQEFDSCKCAPCPNNARPVLSGAECLCVCQTGTYGANCEKRAPDYTSETVDGRWSCWGSWSPCGSTLKTHRSRQCNNPAPLRGGKPCDGPATQTETCYISIFGGQNVCINDNDFETEGDQTELPPGKGCLRPKPPANSRLRINKRQYDFGDHDEFLCFTGFELEGYQFIHCLPDGTWKPASGQCIKKVCDSPNFPAEIHMFPVKDKYRVGDSIAINCPVQGQSPSGPQYYTCESNMAWEPAIQADIFCKEGTDKPFTADSSCDKGQKRDASDTCVCIPREECQPYKKDLCILDDETGTFTMTSFCSFHSARCHGDRLFFVSDGPCLNDDFGLEWARYRAGLSERSSVQQACGSDTCYDWETCSSDTKKCECKFPRDCPKEGTPMFCLKMLKTQTMKSMNLCFMGAMKCKRMDFDVIGEGPCPSN</sequence>
<keyword evidence="5" id="KW-0964">Secreted</keyword>
<evidence type="ECO:0000256" key="14">
    <source>
        <dbReference type="ARBA" id="ARBA00022859"/>
    </source>
</evidence>
<dbReference type="InterPro" id="IPR036383">
    <property type="entry name" value="TSP1_rpt_sf"/>
</dbReference>
<organism evidence="26 27">
    <name type="scientific">Denticeps clupeoides</name>
    <name type="common">denticle herring</name>
    <dbReference type="NCBI Taxonomy" id="299321"/>
    <lineage>
        <taxon>Eukaryota</taxon>
        <taxon>Metazoa</taxon>
        <taxon>Chordata</taxon>
        <taxon>Craniata</taxon>
        <taxon>Vertebrata</taxon>
        <taxon>Euteleostomi</taxon>
        <taxon>Actinopterygii</taxon>
        <taxon>Neopterygii</taxon>
        <taxon>Teleostei</taxon>
        <taxon>Clupei</taxon>
        <taxon>Clupeiformes</taxon>
        <taxon>Denticipitoidei</taxon>
        <taxon>Denticipitidae</taxon>
        <taxon>Denticeps</taxon>
    </lineage>
</organism>
<evidence type="ECO:0000256" key="16">
    <source>
        <dbReference type="ARBA" id="ARBA00023058"/>
    </source>
</evidence>
<dbReference type="InterPro" id="IPR000884">
    <property type="entry name" value="TSP1_rpt"/>
</dbReference>
<dbReference type="Gene3D" id="2.10.70.10">
    <property type="entry name" value="Complement Module, domain 1"/>
    <property type="match status" value="2"/>
</dbReference>
<feature type="domain" description="Sushi" evidence="24">
    <location>
        <begin position="772"/>
        <end position="835"/>
    </location>
</feature>
<evidence type="ECO:0000313" key="27">
    <source>
        <dbReference type="Proteomes" id="UP000694580"/>
    </source>
</evidence>
<feature type="domain" description="MACPF" evidence="25">
    <location>
        <begin position="252"/>
        <end position="593"/>
    </location>
</feature>
<keyword evidence="19" id="KW-0325">Glycoprotein</keyword>
<dbReference type="GO" id="GO:0045087">
    <property type="term" value="P:innate immune response"/>
    <property type="evidence" value="ECO:0007669"/>
    <property type="project" value="UniProtKB-KW"/>
</dbReference>
<evidence type="ECO:0000313" key="26">
    <source>
        <dbReference type="Ensembl" id="ENSDCDP00010013761.1"/>
    </source>
</evidence>
<dbReference type="CDD" id="cd00112">
    <property type="entry name" value="LDLa"/>
    <property type="match status" value="1"/>
</dbReference>
<dbReference type="PANTHER" id="PTHR45742:SF4">
    <property type="entry name" value="COMPLEMENT COMPONENT C6"/>
    <property type="match status" value="1"/>
</dbReference>
<keyword evidence="9 22" id="KW-0768">Sushi</keyword>
<feature type="disulfide bond" evidence="21">
    <location>
        <begin position="222"/>
        <end position="240"/>
    </location>
</feature>
<protein>
    <recommendedName>
        <fullName evidence="28">Complement component C6</fullName>
    </recommendedName>
</protein>
<dbReference type="Pfam" id="PF00090">
    <property type="entry name" value="TSP_1"/>
    <property type="match status" value="2"/>
</dbReference>
<dbReference type="SMART" id="SM00032">
    <property type="entry name" value="CCP"/>
    <property type="match status" value="2"/>
</dbReference>
<evidence type="ECO:0000256" key="3">
    <source>
        <dbReference type="ARBA" id="ARBA00009214"/>
    </source>
</evidence>
<keyword evidence="13" id="KW-0204">Cytolysis</keyword>
<dbReference type="Pfam" id="PF21288">
    <property type="entry name" value="Kazal_C6"/>
    <property type="match status" value="1"/>
</dbReference>
<evidence type="ECO:0000256" key="22">
    <source>
        <dbReference type="PROSITE-ProRule" id="PRU00302"/>
    </source>
</evidence>
<dbReference type="FunFam" id="2.20.100.10:FF:000002">
    <property type="entry name" value="Unc-5 netrin receptor C"/>
    <property type="match status" value="1"/>
</dbReference>
<dbReference type="InterPro" id="IPR036055">
    <property type="entry name" value="LDL_receptor-like_sf"/>
</dbReference>
<dbReference type="Gene3D" id="3.30.60.30">
    <property type="match status" value="2"/>
</dbReference>
<dbReference type="Pfam" id="PF21195">
    <property type="entry name" value="EGF_C8A_B_C6"/>
    <property type="match status" value="1"/>
</dbReference>
<dbReference type="PROSITE" id="PS50092">
    <property type="entry name" value="TSP1"/>
    <property type="match status" value="2"/>
</dbReference>
<keyword evidence="18 22" id="KW-1015">Disulfide bond</keyword>
<evidence type="ECO:0000256" key="12">
    <source>
        <dbReference type="ARBA" id="ARBA00022737"/>
    </source>
</evidence>
<dbReference type="InterPro" id="IPR035976">
    <property type="entry name" value="Sushi/SCR/CCP_sf"/>
</dbReference>
<keyword evidence="17" id="KW-0472">Membrane</keyword>
<feature type="region of interest" description="Disordered" evidence="23">
    <location>
        <begin position="93"/>
        <end position="116"/>
    </location>
</feature>
<evidence type="ECO:0000256" key="6">
    <source>
        <dbReference type="ARBA" id="ARBA00022536"/>
    </source>
</evidence>
<dbReference type="Gene3D" id="4.10.400.10">
    <property type="entry name" value="Low-density Lipoprotein Receptor"/>
    <property type="match status" value="1"/>
</dbReference>
<dbReference type="GO" id="GO:0031640">
    <property type="term" value="P:killing of cells of another organism"/>
    <property type="evidence" value="ECO:0007669"/>
    <property type="project" value="UniProtKB-KW"/>
</dbReference>
<evidence type="ECO:0000256" key="8">
    <source>
        <dbReference type="ARBA" id="ARBA00022588"/>
    </source>
</evidence>
<evidence type="ECO:0000259" key="24">
    <source>
        <dbReference type="PROSITE" id="PS50923"/>
    </source>
</evidence>
<keyword evidence="20" id="KW-1053">Target membrane</keyword>
<keyword evidence="11" id="KW-0732">Signal</keyword>
<dbReference type="Proteomes" id="UP000694580">
    <property type="component" value="Chromosome 3"/>
</dbReference>
<dbReference type="Pfam" id="PF01823">
    <property type="entry name" value="MACPF"/>
    <property type="match status" value="1"/>
</dbReference>
<dbReference type="PROSITE" id="PS50068">
    <property type="entry name" value="LDLRA_2"/>
    <property type="match status" value="1"/>
</dbReference>
<reference evidence="26" key="2">
    <citation type="submission" date="2025-08" db="UniProtKB">
        <authorList>
            <consortium name="Ensembl"/>
        </authorList>
    </citation>
    <scope>IDENTIFICATION</scope>
</reference>
<evidence type="ECO:0000256" key="15">
    <source>
        <dbReference type="ARBA" id="ARBA00022875"/>
    </source>
</evidence>
<dbReference type="Gene3D" id="2.20.100.10">
    <property type="entry name" value="Thrombospondin type-1 (TSP1) repeat"/>
    <property type="match status" value="2"/>
</dbReference>
<dbReference type="InterPro" id="IPR048831">
    <property type="entry name" value="C8A_B_C6_EGF-like"/>
</dbReference>
<dbReference type="InterPro" id="IPR023415">
    <property type="entry name" value="LDLR_class-A_CS"/>
</dbReference>
<dbReference type="SUPFAM" id="SSF57535">
    <property type="entry name" value="Complement control module/SCR domain"/>
    <property type="match status" value="1"/>
</dbReference>
<gene>
    <name evidence="26" type="primary">C6</name>
</gene>
<evidence type="ECO:0000256" key="1">
    <source>
        <dbReference type="ARBA" id="ARBA00004276"/>
    </source>
</evidence>
<dbReference type="PROSITE" id="PS01209">
    <property type="entry name" value="LDLRA_1"/>
    <property type="match status" value="1"/>
</dbReference>
<dbReference type="SUPFAM" id="SSF57424">
    <property type="entry name" value="LDL receptor-like module"/>
    <property type="match status" value="1"/>
</dbReference>
<keyword evidence="12" id="KW-0677">Repeat</keyword>
<dbReference type="Pfam" id="PF00084">
    <property type="entry name" value="Sushi"/>
    <property type="match status" value="1"/>
</dbReference>
<dbReference type="PRINTS" id="PR00764">
    <property type="entry name" value="COMPLEMENTC9"/>
</dbReference>
<evidence type="ECO:0000256" key="20">
    <source>
        <dbReference type="ARBA" id="ARBA00023298"/>
    </source>
</evidence>
<dbReference type="AlphaFoldDB" id="A0AAY4B1Z6"/>
<evidence type="ECO:0000256" key="9">
    <source>
        <dbReference type="ARBA" id="ARBA00022659"/>
    </source>
</evidence>
<dbReference type="InterPro" id="IPR000436">
    <property type="entry name" value="Sushi_SCR_CCP_dom"/>
</dbReference>
<evidence type="ECO:0000256" key="5">
    <source>
        <dbReference type="ARBA" id="ARBA00022525"/>
    </source>
</evidence>
<evidence type="ECO:0000256" key="4">
    <source>
        <dbReference type="ARBA" id="ARBA00022452"/>
    </source>
</evidence>
<proteinExistence type="inferred from homology"/>
<keyword evidence="14" id="KW-0391">Immunity</keyword>
<dbReference type="PROSITE" id="PS00279">
    <property type="entry name" value="MACPF_1"/>
    <property type="match status" value="1"/>
</dbReference>
<keyword evidence="6" id="KW-0245">EGF-like domain</keyword>
<dbReference type="GeneTree" id="ENSGT00940000156814"/>
<evidence type="ECO:0000256" key="18">
    <source>
        <dbReference type="ARBA" id="ARBA00023157"/>
    </source>
</evidence>
<dbReference type="GO" id="GO:0005576">
    <property type="term" value="C:extracellular region"/>
    <property type="evidence" value="ECO:0007669"/>
    <property type="project" value="UniProtKB-SubCell"/>
</dbReference>
<dbReference type="InterPro" id="IPR001862">
    <property type="entry name" value="MAC_perforin"/>
</dbReference>
<dbReference type="InterPro" id="IPR020863">
    <property type="entry name" value="MACPF_CS"/>
</dbReference>
<keyword evidence="4" id="KW-1134">Transmembrane beta strand</keyword>
<dbReference type="PROSITE" id="PS50923">
    <property type="entry name" value="SUSHI"/>
    <property type="match status" value="2"/>
</dbReference>
<evidence type="ECO:0000256" key="23">
    <source>
        <dbReference type="SAM" id="MobiDB-lite"/>
    </source>
</evidence>
<keyword evidence="16" id="KW-0473">Membrane attack complex</keyword>
<dbReference type="Pfam" id="PF00057">
    <property type="entry name" value="Ldl_recept_a"/>
    <property type="match status" value="1"/>
</dbReference>
<dbReference type="InterPro" id="IPR020864">
    <property type="entry name" value="MACPF"/>
</dbReference>
<evidence type="ECO:0000256" key="19">
    <source>
        <dbReference type="ARBA" id="ARBA00023180"/>
    </source>
</evidence>
<evidence type="ECO:0000259" key="25">
    <source>
        <dbReference type="PROSITE" id="PS51412"/>
    </source>
</evidence>
<evidence type="ECO:0000256" key="11">
    <source>
        <dbReference type="ARBA" id="ARBA00022729"/>
    </source>
</evidence>
<dbReference type="GO" id="GO:0044218">
    <property type="term" value="C:other organism cell membrane"/>
    <property type="evidence" value="ECO:0007669"/>
    <property type="project" value="UniProtKB-KW"/>
</dbReference>
<dbReference type="Ensembl" id="ENSDCDT00010014522.1">
    <property type="protein sequence ID" value="ENSDCDP00010013761.1"/>
    <property type="gene ID" value="ENSDCDG00010006294.1"/>
</dbReference>
<feature type="disulfide bond" evidence="22">
    <location>
        <begin position="774"/>
        <end position="817"/>
    </location>
</feature>
<dbReference type="InterPro" id="IPR002172">
    <property type="entry name" value="LDrepeatLR_classA_rpt"/>
</dbReference>
<dbReference type="GO" id="GO:0006958">
    <property type="term" value="P:complement activation, classical pathway"/>
    <property type="evidence" value="ECO:0007669"/>
    <property type="project" value="UniProtKB-KW"/>
</dbReference>
<dbReference type="SMART" id="SM00209">
    <property type="entry name" value="TSP1"/>
    <property type="match status" value="2"/>
</dbReference>
<evidence type="ECO:0008006" key="28">
    <source>
        <dbReference type="Google" id="ProtNLM"/>
    </source>
</evidence>
<comment type="subcellular location">
    <subcellularLocation>
        <location evidence="2">Secreted</location>
    </subcellularLocation>
    <subcellularLocation>
        <location evidence="1">Target cell membrane</location>
        <topology evidence="1">Multi-pass membrane protein</topology>
    </subcellularLocation>
</comment>
<feature type="disulfide bond" evidence="21">
    <location>
        <begin position="234"/>
        <end position="249"/>
    </location>
</feature>
<accession>A0AAY4B1Z6</accession>
<keyword evidence="7" id="KW-1052">Target cell membrane</keyword>
<comment type="caution">
    <text evidence="22">Lacks conserved residue(s) required for the propagation of feature annotation.</text>
</comment>
<dbReference type="CDD" id="cd00033">
    <property type="entry name" value="CCP"/>
    <property type="match status" value="2"/>
</dbReference>
<dbReference type="SMART" id="SM00057">
    <property type="entry name" value="FIMAC"/>
    <property type="match status" value="2"/>
</dbReference>
<evidence type="ECO:0000256" key="10">
    <source>
        <dbReference type="ARBA" id="ARBA00022692"/>
    </source>
</evidence>